<sequence length="416" mass="44050">MGPTPFGHHGADTAATQLIDVGFDAVTSWDNTNGITCLIGWGTDPTGTQLPGIIVADVDATPNTAALMAALDEGRDIFGTRRHAAYSAEKNQWWIANPALTTLTPAPQPPAWTHHTTKTGVIRSRTLATHVLTDLIAHHHTPPADNPRAIAELAGELTHAARQGIPGIRGTLRLRDKTATRVIPTLVAQHTTPTTNTTNTTLNKLIARAAGNHAHTATTIIDPNAGTGATLVRLLKERKGGPIGHHAHATAIENTPELATQARDILTPLAGDYLTITVIDANNTGDSTTPLAGTADLIVTTLPTSPTTASTETHLNTALNLLAPNGRAVIAVPPTILTDHKHAELRQTLTTRWHTNAIITLNNDDTTHTVLVIDRGAPGQTFVAHLAQPTDADIDPNSPFINQLLAHIDKKGQHRG</sequence>
<dbReference type="STRING" id="1431546.CAQU_01905"/>
<dbReference type="EMBL" id="CP009245">
    <property type="protein sequence ID" value="APT84030.1"/>
    <property type="molecule type" value="Genomic_DNA"/>
</dbReference>
<dbReference type="Gene3D" id="3.40.50.150">
    <property type="entry name" value="Vaccinia Virus protein VP39"/>
    <property type="match status" value="1"/>
</dbReference>
<gene>
    <name evidence="1" type="ORF">CAQU_01905</name>
</gene>
<proteinExistence type="predicted"/>
<evidence type="ECO:0000313" key="1">
    <source>
        <dbReference type="EMBL" id="APT84030.1"/>
    </source>
</evidence>
<dbReference type="CDD" id="cd02440">
    <property type="entry name" value="AdoMet_MTases"/>
    <property type="match status" value="1"/>
</dbReference>
<evidence type="ECO:0000313" key="2">
    <source>
        <dbReference type="Proteomes" id="UP000185478"/>
    </source>
</evidence>
<dbReference type="RefSeq" id="WP_075724726.1">
    <property type="nucleotide sequence ID" value="NZ_CP009245.1"/>
</dbReference>
<dbReference type="InterPro" id="IPR029063">
    <property type="entry name" value="SAM-dependent_MTases_sf"/>
</dbReference>
<name>A0A1L7CDT6_9CORY</name>
<evidence type="ECO:0008006" key="3">
    <source>
        <dbReference type="Google" id="ProtNLM"/>
    </source>
</evidence>
<accession>A0A1L7CDT6</accession>
<organism evidence="1 2">
    <name type="scientific">Corynebacterium aquilae DSM 44791</name>
    <dbReference type="NCBI Taxonomy" id="1431546"/>
    <lineage>
        <taxon>Bacteria</taxon>
        <taxon>Bacillati</taxon>
        <taxon>Actinomycetota</taxon>
        <taxon>Actinomycetes</taxon>
        <taxon>Mycobacteriales</taxon>
        <taxon>Corynebacteriaceae</taxon>
        <taxon>Corynebacterium</taxon>
    </lineage>
</organism>
<keyword evidence="2" id="KW-1185">Reference proteome</keyword>
<dbReference type="KEGG" id="caqu:CAQU_01905"/>
<dbReference type="AlphaFoldDB" id="A0A1L7CDT6"/>
<protein>
    <recommendedName>
        <fullName evidence="3">DNA methylase adenine-specific domain-containing protein</fullName>
    </recommendedName>
</protein>
<dbReference type="Proteomes" id="UP000185478">
    <property type="component" value="Chromosome"/>
</dbReference>
<reference evidence="1 2" key="1">
    <citation type="submission" date="2014-08" db="EMBL/GenBank/DDBJ databases">
        <title>Complete genome sequence of Corynebacterium aquilae S-613T(T) (=DSM 44791(T)), isolated from the choana of a healthy golden eagle.</title>
        <authorList>
            <person name="Ruckert C."/>
            <person name="Albersmeier A."/>
            <person name="Winkler A."/>
            <person name="Kalinowski J."/>
        </authorList>
    </citation>
    <scope>NUCLEOTIDE SEQUENCE [LARGE SCALE GENOMIC DNA]</scope>
    <source>
        <strain evidence="1 2">S-613</strain>
    </source>
</reference>
<dbReference type="SUPFAM" id="SSF53335">
    <property type="entry name" value="S-adenosyl-L-methionine-dependent methyltransferases"/>
    <property type="match status" value="1"/>
</dbReference>